<dbReference type="InterPro" id="IPR016036">
    <property type="entry name" value="Malonyl_transacylase_ACP-bd"/>
</dbReference>
<reference evidence="4" key="1">
    <citation type="journal article" date="2008" name="Chem. Biol.">
        <title>Characterization of the alnumycin gene cluster reveals unusual gene products for pyran ring formation and dioxan biosynthesis.</title>
        <authorList>
            <person name="Oja T."/>
            <person name="Palmu K."/>
            <person name="Lehmussola H."/>
            <person name="Lepparanta O."/>
            <person name="Hannikainen K."/>
            <person name="Niemi J."/>
            <person name="Mantsala P."/>
            <person name="Metsa-Ketela M."/>
        </authorList>
    </citation>
    <scope>NUCLEOTIDE SEQUENCE</scope>
    <source>
        <strain evidence="4">CM020</strain>
    </source>
</reference>
<dbReference type="GO" id="GO:0071770">
    <property type="term" value="P:DIM/DIP cell wall layer assembly"/>
    <property type="evidence" value="ECO:0007669"/>
    <property type="project" value="TreeGrafter"/>
</dbReference>
<dbReference type="InterPro" id="IPR016035">
    <property type="entry name" value="Acyl_Trfase/lysoPLipase"/>
</dbReference>
<dbReference type="SMART" id="SM00827">
    <property type="entry name" value="PKS_AT"/>
    <property type="match status" value="1"/>
</dbReference>
<organism evidence="4">
    <name type="scientific">Streptomyces sp. CM020</name>
    <dbReference type="NCBI Taxonomy" id="569580"/>
    <lineage>
        <taxon>Bacteria</taxon>
        <taxon>Bacillati</taxon>
        <taxon>Actinomycetota</taxon>
        <taxon>Actinomycetes</taxon>
        <taxon>Kitasatosporales</taxon>
        <taxon>Streptomycetaceae</taxon>
        <taxon>Streptomyces</taxon>
    </lineage>
</organism>
<dbReference type="GO" id="GO:0006633">
    <property type="term" value="P:fatty acid biosynthetic process"/>
    <property type="evidence" value="ECO:0007669"/>
    <property type="project" value="TreeGrafter"/>
</dbReference>
<dbReference type="GO" id="GO:0005886">
    <property type="term" value="C:plasma membrane"/>
    <property type="evidence" value="ECO:0007669"/>
    <property type="project" value="TreeGrafter"/>
</dbReference>
<dbReference type="Gene3D" id="3.40.366.10">
    <property type="entry name" value="Malonyl-Coenzyme A Acyl Carrier Protein, domain 2"/>
    <property type="match status" value="2"/>
</dbReference>
<dbReference type="PANTHER" id="PTHR43775">
    <property type="entry name" value="FATTY ACID SYNTHASE"/>
    <property type="match status" value="1"/>
</dbReference>
<keyword evidence="2" id="KW-0597">Phosphoprotein</keyword>
<gene>
    <name evidence="4" type="primary">alnK</name>
</gene>
<dbReference type="GO" id="GO:0005737">
    <property type="term" value="C:cytoplasm"/>
    <property type="evidence" value="ECO:0007669"/>
    <property type="project" value="TreeGrafter"/>
</dbReference>
<evidence type="ECO:0000313" key="4">
    <source>
        <dbReference type="EMBL" id="ACI88860.1"/>
    </source>
</evidence>
<dbReference type="SUPFAM" id="SSF52151">
    <property type="entry name" value="FabD/lysophospholipase-like"/>
    <property type="match status" value="1"/>
</dbReference>
<name>B6SEF0_9ACTN</name>
<dbReference type="GO" id="GO:0004312">
    <property type="term" value="F:fatty acid synthase activity"/>
    <property type="evidence" value="ECO:0007669"/>
    <property type="project" value="TreeGrafter"/>
</dbReference>
<dbReference type="InterPro" id="IPR050091">
    <property type="entry name" value="PKS_NRPS_Biosynth_Enz"/>
</dbReference>
<accession>B6SEF0</accession>
<evidence type="ECO:0000256" key="2">
    <source>
        <dbReference type="ARBA" id="ARBA00022553"/>
    </source>
</evidence>
<dbReference type="InterPro" id="IPR001227">
    <property type="entry name" value="Ac_transferase_dom_sf"/>
</dbReference>
<sequence>MERRRTVLLLPGQGAQRERMAAGLYEAREEFTAPMDEFFGRLGTTGARLRSAWLRPAPNPELDESAVAQPLLLAVGHALGRAVGTAAEPPALLLGHSVGELAAACLAGVFDPADIGALAAARSRSLEGTGYGGMLAVAATEGQLAEELGGFGEGAELSGSAEGMAAGADGVTVAGAADGVTVSGMGVGADGVTVSGVADRAAVAGVTAAGVADGRVAVGTAFAGVAVAALNGPRQTVLAGPREALDAVEQHLRDRGFLVRALRSGHAFHSPAMEGAALRFAEALAAFGPCAPRATAGTVVSTRTGVAVTAEQARDPHFWGGQLAAPVRYWPALRELLDTLGRRPGLLLLDGSADRSLSAPARHHPAVRDGASEVVPLLAVGRDAGGPADARVFAEALHRLGEQRDHTGDHTVVS</sequence>
<keyword evidence="1" id="KW-0596">Phosphopantetheine</keyword>
<dbReference type="EMBL" id="EU852062">
    <property type="protein sequence ID" value="ACI88860.1"/>
    <property type="molecule type" value="Genomic_DNA"/>
</dbReference>
<keyword evidence="4" id="KW-0808">Transferase</keyword>
<dbReference type="InterPro" id="IPR014043">
    <property type="entry name" value="Acyl_transferase_dom"/>
</dbReference>
<evidence type="ECO:0000256" key="1">
    <source>
        <dbReference type="ARBA" id="ARBA00022450"/>
    </source>
</evidence>
<dbReference type="Pfam" id="PF00698">
    <property type="entry name" value="Acyl_transf_1"/>
    <property type="match status" value="2"/>
</dbReference>
<evidence type="ECO:0000259" key="3">
    <source>
        <dbReference type="SMART" id="SM00827"/>
    </source>
</evidence>
<dbReference type="SUPFAM" id="SSF55048">
    <property type="entry name" value="Probable ACP-binding domain of malonyl-CoA ACP transacylase"/>
    <property type="match status" value="1"/>
</dbReference>
<proteinExistence type="predicted"/>
<dbReference type="PANTHER" id="PTHR43775:SF37">
    <property type="entry name" value="SI:DKEY-61P9.11"/>
    <property type="match status" value="1"/>
</dbReference>
<protein>
    <submittedName>
        <fullName evidence="4">AlnK starter unit acyl transferase</fullName>
    </submittedName>
</protein>
<dbReference type="AlphaFoldDB" id="B6SEF0"/>
<feature type="domain" description="Malonyl-CoA:ACP transacylase (MAT)" evidence="3">
    <location>
        <begin position="9"/>
        <end position="382"/>
    </location>
</feature>